<dbReference type="SUPFAM" id="SSF53474">
    <property type="entry name" value="alpha/beta-Hydrolases"/>
    <property type="match status" value="1"/>
</dbReference>
<dbReference type="Gene3D" id="3.40.50.1820">
    <property type="entry name" value="alpha/beta hydrolase"/>
    <property type="match status" value="1"/>
</dbReference>
<dbReference type="AlphaFoldDB" id="A0A5N6TRV2"/>
<dbReference type="Pfam" id="PF07859">
    <property type="entry name" value="Abhydrolase_3"/>
    <property type="match status" value="1"/>
</dbReference>
<dbReference type="InterPro" id="IPR050466">
    <property type="entry name" value="Carboxylest/Gibb_receptor"/>
</dbReference>
<evidence type="ECO:0000313" key="3">
    <source>
        <dbReference type="EMBL" id="KAE8149083.1"/>
    </source>
</evidence>
<dbReference type="InterPro" id="IPR029058">
    <property type="entry name" value="AB_hydrolase_fold"/>
</dbReference>
<evidence type="ECO:0000259" key="2">
    <source>
        <dbReference type="Pfam" id="PF07859"/>
    </source>
</evidence>
<gene>
    <name evidence="3" type="ORF">BDV25DRAFT_130646</name>
</gene>
<dbReference type="InterPro" id="IPR013094">
    <property type="entry name" value="AB_hydrolase_3"/>
</dbReference>
<proteinExistence type="predicted"/>
<accession>A0A5N6TRV2</accession>
<sequence>MSTLYRWFGPIYDAVLCPSLPFSIRWRLIALQPIVLLTNSIQFARSIFSSDHATTIWIPLKRAPGYSVRAIVYHPPPKISPLKPTPLHLNIHGGGFIGGLPEGNALFCQKIAAETGAIVVSTSHRYAPRHTFPTAHEDVPDVAEWLTTNSERLWGADPTLFSISGFSAGGNLALGVAQWLSLSKFAVKAAVLFYPPVDLRLPPWEKPKPARFPKTDPLAWVLPLMDAYAGPEREKYRENMLFHPILADIRLLPRRMLFVTAGIDILLHEQTVFVSRLKEESTVLNHERSLASQAGTIGQGSEYLIEDMFFDQLHGPEYHHFIPRFLLRQFAADEQPQPRSRRRPGRRGGNHRPYSNSTKDPYINVVDLKRNSLVQVPVSREFGLMDMYRDEKYPNPRHIEDKLGKLESQAARIIKKAADAFKSNDTLELARYERDVLRKFLFLMKYRSSGMFERYNHDTIEAYDANDKHRMEAYMREKGYKVPRDVWFANLQSFLDLDLDPDLLWISKVRDQAFLNDAMMFIMHMQFKFMAFCRPREEGDEFLLTHNVYGIHEGPSNVTFDPAKKRLVEGAWTDYHNFAPISPKVLIVLRSSLLINPSDEGAEELQGFWNDLRGIIKEKHNFPGESGSLLKSLPIKKCGNSYSEVINGKFVLKPNRGPRSGDKFYFTCFSISSYHVNLINGLFLEEAVKADILVYKSRLALGRALKAYLEDDRKGFKIVINDPSDPRIIYLRKLEKIAGQVVGKANTRYNAIDLPKPGVHMSHYVGLKVGLGMIENSGKDQAEVPELYKLMKPDGTKEAYFYDMYQSGAMAFMKIKLDVILARSRLTHYERLEVKFHLQQLFMQLPAQRVWLYLKIMRNLPNFDPKDFKKQVSELEIAGPEDDVVTSEFKSSWIIKCILN</sequence>
<name>A0A5N6TRV2_ASPAV</name>
<keyword evidence="4" id="KW-1185">Reference proteome</keyword>
<dbReference type="PANTHER" id="PTHR23024:SF584">
    <property type="entry name" value="FAMILY PROTEIN, PUTATIVE (AFU_ORTHOLOGUE AFUA_3G14530)-RELATED"/>
    <property type="match status" value="1"/>
</dbReference>
<reference evidence="3 4" key="1">
    <citation type="submission" date="2019-04" db="EMBL/GenBank/DDBJ databases">
        <title>Friends and foes A comparative genomics study of 23 Aspergillus species from section Flavi.</title>
        <authorList>
            <consortium name="DOE Joint Genome Institute"/>
            <person name="Kjaerbolling I."/>
            <person name="Vesth T."/>
            <person name="Frisvad J.C."/>
            <person name="Nybo J.L."/>
            <person name="Theobald S."/>
            <person name="Kildgaard S."/>
            <person name="Isbrandt T."/>
            <person name="Kuo A."/>
            <person name="Sato A."/>
            <person name="Lyhne E.K."/>
            <person name="Kogle M.E."/>
            <person name="Wiebenga A."/>
            <person name="Kun R.S."/>
            <person name="Lubbers R.J."/>
            <person name="Makela M.R."/>
            <person name="Barry K."/>
            <person name="Chovatia M."/>
            <person name="Clum A."/>
            <person name="Daum C."/>
            <person name="Haridas S."/>
            <person name="He G."/>
            <person name="LaButti K."/>
            <person name="Lipzen A."/>
            <person name="Mondo S."/>
            <person name="Riley R."/>
            <person name="Salamov A."/>
            <person name="Simmons B.A."/>
            <person name="Magnuson J.K."/>
            <person name="Henrissat B."/>
            <person name="Mortensen U.H."/>
            <person name="Larsen T.O."/>
            <person name="Devries R.P."/>
            <person name="Grigoriev I.V."/>
            <person name="Machida M."/>
            <person name="Baker S.E."/>
            <person name="Andersen M.R."/>
        </authorList>
    </citation>
    <scope>NUCLEOTIDE SEQUENCE [LARGE SCALE GENOMIC DNA]</scope>
    <source>
        <strain evidence="3 4">IBT 18842</strain>
    </source>
</reference>
<dbReference type="Proteomes" id="UP000325780">
    <property type="component" value="Unassembled WGS sequence"/>
</dbReference>
<evidence type="ECO:0000256" key="1">
    <source>
        <dbReference type="SAM" id="MobiDB-lite"/>
    </source>
</evidence>
<feature type="domain" description="Alpha/beta hydrolase fold-3" evidence="2">
    <location>
        <begin position="89"/>
        <end position="281"/>
    </location>
</feature>
<feature type="region of interest" description="Disordered" evidence="1">
    <location>
        <begin position="333"/>
        <end position="360"/>
    </location>
</feature>
<dbReference type="Pfam" id="PF14022">
    <property type="entry name" value="DUF4238"/>
    <property type="match status" value="1"/>
</dbReference>
<evidence type="ECO:0000313" key="4">
    <source>
        <dbReference type="Proteomes" id="UP000325780"/>
    </source>
</evidence>
<dbReference type="OrthoDB" id="5340163at2759"/>
<protein>
    <recommendedName>
        <fullName evidence="2">Alpha/beta hydrolase fold-3 domain-containing protein</fullName>
    </recommendedName>
</protein>
<feature type="compositionally biased region" description="Basic residues" evidence="1">
    <location>
        <begin position="339"/>
        <end position="350"/>
    </location>
</feature>
<dbReference type="InterPro" id="IPR025332">
    <property type="entry name" value="DUF4238"/>
</dbReference>
<dbReference type="GO" id="GO:0016787">
    <property type="term" value="F:hydrolase activity"/>
    <property type="evidence" value="ECO:0007669"/>
    <property type="project" value="InterPro"/>
</dbReference>
<dbReference type="EMBL" id="ML742135">
    <property type="protein sequence ID" value="KAE8149083.1"/>
    <property type="molecule type" value="Genomic_DNA"/>
</dbReference>
<organism evidence="3 4">
    <name type="scientific">Aspergillus avenaceus</name>
    <dbReference type="NCBI Taxonomy" id="36643"/>
    <lineage>
        <taxon>Eukaryota</taxon>
        <taxon>Fungi</taxon>
        <taxon>Dikarya</taxon>
        <taxon>Ascomycota</taxon>
        <taxon>Pezizomycotina</taxon>
        <taxon>Eurotiomycetes</taxon>
        <taxon>Eurotiomycetidae</taxon>
        <taxon>Eurotiales</taxon>
        <taxon>Aspergillaceae</taxon>
        <taxon>Aspergillus</taxon>
        <taxon>Aspergillus subgen. Circumdati</taxon>
    </lineage>
</organism>
<dbReference type="PANTHER" id="PTHR23024">
    <property type="entry name" value="ARYLACETAMIDE DEACETYLASE"/>
    <property type="match status" value="1"/>
</dbReference>